<keyword evidence="2" id="KW-1185">Reference proteome</keyword>
<comment type="caution">
    <text evidence="1">The sequence shown here is derived from an EMBL/GenBank/DDBJ whole genome shotgun (WGS) entry which is preliminary data.</text>
</comment>
<feature type="non-terminal residue" evidence="1">
    <location>
        <position position="1"/>
    </location>
</feature>
<reference evidence="1" key="1">
    <citation type="submission" date="2019-04" db="EMBL/GenBank/DDBJ databases">
        <authorList>
            <person name="Alioto T."/>
            <person name="Alioto T."/>
        </authorList>
    </citation>
    <scope>NUCLEOTIDE SEQUENCE [LARGE SCALE GENOMIC DNA]</scope>
</reference>
<organism evidence="1 2">
    <name type="scientific">Marmota monax</name>
    <name type="common">Woodchuck</name>
    <dbReference type="NCBI Taxonomy" id="9995"/>
    <lineage>
        <taxon>Eukaryota</taxon>
        <taxon>Metazoa</taxon>
        <taxon>Chordata</taxon>
        <taxon>Craniata</taxon>
        <taxon>Vertebrata</taxon>
        <taxon>Euteleostomi</taxon>
        <taxon>Mammalia</taxon>
        <taxon>Eutheria</taxon>
        <taxon>Euarchontoglires</taxon>
        <taxon>Glires</taxon>
        <taxon>Rodentia</taxon>
        <taxon>Sciuromorpha</taxon>
        <taxon>Sciuridae</taxon>
        <taxon>Xerinae</taxon>
        <taxon>Marmotini</taxon>
        <taxon>Marmota</taxon>
    </lineage>
</organism>
<name>A0A5E4C821_MARMO</name>
<dbReference type="Proteomes" id="UP000335636">
    <property type="component" value="Unassembled WGS sequence"/>
</dbReference>
<dbReference type="EMBL" id="CABDUW010000958">
    <property type="protein sequence ID" value="VTJ77289.1"/>
    <property type="molecule type" value="Genomic_DNA"/>
</dbReference>
<protein>
    <submittedName>
        <fullName evidence="1">Uncharacterized protein</fullName>
    </submittedName>
</protein>
<proteinExistence type="predicted"/>
<sequence>VDTMSDFLGRGSLWTPHRVPCPQPLSSPGAATRCPQLPWSLQGEQNFRPWVSSSQRTPE</sequence>
<feature type="non-terminal residue" evidence="1">
    <location>
        <position position="59"/>
    </location>
</feature>
<dbReference type="AlphaFoldDB" id="A0A5E4C821"/>
<gene>
    <name evidence="1" type="ORF">MONAX_5E018026</name>
</gene>
<evidence type="ECO:0000313" key="2">
    <source>
        <dbReference type="Proteomes" id="UP000335636"/>
    </source>
</evidence>
<accession>A0A5E4C821</accession>
<evidence type="ECO:0000313" key="1">
    <source>
        <dbReference type="EMBL" id="VTJ77289.1"/>
    </source>
</evidence>